<dbReference type="Pfam" id="PF00144">
    <property type="entry name" value="Beta-lactamase"/>
    <property type="match status" value="1"/>
</dbReference>
<dbReference type="InterPro" id="IPR001466">
    <property type="entry name" value="Beta-lactam-related"/>
</dbReference>
<evidence type="ECO:0000259" key="1">
    <source>
        <dbReference type="Pfam" id="PF00144"/>
    </source>
</evidence>
<dbReference type="KEGG" id="nao:Y958_26395"/>
<accession>A0A248K1W2</accession>
<dbReference type="EMBL" id="CP022112">
    <property type="protein sequence ID" value="ASG24414.1"/>
    <property type="molecule type" value="Genomic_DNA"/>
</dbReference>
<name>A0A248K1W2_9PROT</name>
<proteinExistence type="predicted"/>
<reference evidence="2 3" key="1">
    <citation type="submission" date="2017-06" db="EMBL/GenBank/DDBJ databases">
        <title>Complete genome sequence of Nitrospirillum amazonense strain CBAmC, an endophytic nitrogen-fixing and plant growth-promoting bacterium, isolated from sugarcane.</title>
        <authorList>
            <person name="Schwab S."/>
            <person name="dos Santos Teixeira K.R."/>
            <person name="Simoes Araujo J.L."/>
            <person name="Soares Vidal M."/>
            <person name="Borges de Freitas H.R."/>
            <person name="Rivello Crivelaro A.L."/>
            <person name="Bueno de Camargo Nunes A."/>
            <person name="dos Santos C.M."/>
            <person name="Palmeira da Silva Rosa D."/>
            <person name="da Silva Padilha D."/>
            <person name="da Silva E."/>
            <person name="Araujo Terra L."/>
            <person name="Soares Mendes V."/>
            <person name="Farinelli L."/>
            <person name="Magalhaes Cruz L."/>
            <person name="Baldani J.I."/>
        </authorList>
    </citation>
    <scope>NUCLEOTIDE SEQUENCE [LARGE SCALE GENOMIC DNA]</scope>
    <source>
        <strain evidence="2 3">CBAmC</strain>
    </source>
</reference>
<keyword evidence="3" id="KW-1185">Reference proteome</keyword>
<sequence>MRGSSMTTIMDQAAALPSQLDALFAPWNRSDCPGLVVGVQRGGRPVYRRAFGMASLETACANTITTRMRIGSSSKHFLGLLVLLLQERGLLQLDNPIGLYLPELTGVNALPTLRQLLQHRGGTRCHLDLGFIGHGMLAAPEGCGLRTLLRQTGANFPPGEAMIYNNGGYHLVSLAASRVTGQPLDVLFKSHLFDPLGMSSTTLAPSDHVMTPGMASMHLPPLVDGQWRRGLFPSLEVLGEGGIVSTVDDMLTWATHLRSRNAFGAPESWAQLLQSHADGDGVSGRYGLGLMTITYRGMAIWRHPGGVVGGASEFISAVDGDLDIIILSNGAPGASPTALADRVMDIVLADRLDPPAPRPLLEDFAAWLGDYVSADTGFLYSLEPQDGALCLRIAKYATPVALILDADGSLVTGLSGIGTIRLRCEWADGQPSISLRFGGREERFHRLPAPAADETPDWAALAGRYESEESGLSATIQPQGDAAIVQFRDAWGVSDFELTAIGRSWLHMRPSSDPAAFGAVLWFPHGWSSGFVLHSARTRHLPFARAGKAGPE</sequence>
<dbReference type="InterPro" id="IPR012338">
    <property type="entry name" value="Beta-lactam/transpept-like"/>
</dbReference>
<dbReference type="InterPro" id="IPR050491">
    <property type="entry name" value="AmpC-like"/>
</dbReference>
<dbReference type="Gene3D" id="3.40.710.10">
    <property type="entry name" value="DD-peptidase/beta-lactamase superfamily"/>
    <property type="match status" value="1"/>
</dbReference>
<gene>
    <name evidence="2" type="ORF">Y958_26395</name>
</gene>
<dbReference type="PANTHER" id="PTHR46825">
    <property type="entry name" value="D-ALANYL-D-ALANINE-CARBOXYPEPTIDASE/ENDOPEPTIDASE AMPH"/>
    <property type="match status" value="1"/>
</dbReference>
<evidence type="ECO:0000313" key="2">
    <source>
        <dbReference type="EMBL" id="ASG24414.1"/>
    </source>
</evidence>
<evidence type="ECO:0000313" key="3">
    <source>
        <dbReference type="Proteomes" id="UP000197153"/>
    </source>
</evidence>
<organism evidence="2 3">
    <name type="scientific">Nitrospirillum viridazoti CBAmc</name>
    <dbReference type="NCBI Taxonomy" id="1441467"/>
    <lineage>
        <taxon>Bacteria</taxon>
        <taxon>Pseudomonadati</taxon>
        <taxon>Pseudomonadota</taxon>
        <taxon>Alphaproteobacteria</taxon>
        <taxon>Rhodospirillales</taxon>
        <taxon>Azospirillaceae</taxon>
        <taxon>Nitrospirillum</taxon>
        <taxon>Nitrospirillum viridazoti</taxon>
    </lineage>
</organism>
<feature type="domain" description="Beta-lactamase-related" evidence="1">
    <location>
        <begin position="29"/>
        <end position="345"/>
    </location>
</feature>
<dbReference type="SUPFAM" id="SSF56601">
    <property type="entry name" value="beta-lactamase/transpeptidase-like"/>
    <property type="match status" value="1"/>
</dbReference>
<dbReference type="Proteomes" id="UP000197153">
    <property type="component" value="Chromosome 3"/>
</dbReference>
<dbReference type="PANTHER" id="PTHR46825:SF9">
    <property type="entry name" value="BETA-LACTAMASE-RELATED DOMAIN-CONTAINING PROTEIN"/>
    <property type="match status" value="1"/>
</dbReference>
<protein>
    <recommendedName>
        <fullName evidence="1">Beta-lactamase-related domain-containing protein</fullName>
    </recommendedName>
</protein>
<dbReference type="AlphaFoldDB" id="A0A248K1W2"/>